<dbReference type="CDD" id="cd01949">
    <property type="entry name" value="GGDEF"/>
    <property type="match status" value="1"/>
</dbReference>
<dbReference type="InterPro" id="IPR050469">
    <property type="entry name" value="Diguanylate_Cyclase"/>
</dbReference>
<keyword evidence="6" id="KW-1133">Transmembrane helix</keyword>
<dbReference type="GO" id="GO:0052621">
    <property type="term" value="F:diguanylate cyclase activity"/>
    <property type="evidence" value="ECO:0007669"/>
    <property type="project" value="UniProtKB-EC"/>
</dbReference>
<gene>
    <name evidence="9" type="ORF">EV696_11091</name>
</gene>
<proteinExistence type="predicted"/>
<dbReference type="Pfam" id="PF05228">
    <property type="entry name" value="CHASE4"/>
    <property type="match status" value="1"/>
</dbReference>
<dbReference type="Pfam" id="PF00990">
    <property type="entry name" value="GGDEF"/>
    <property type="match status" value="1"/>
</dbReference>
<dbReference type="GO" id="GO:1902201">
    <property type="term" value="P:negative regulation of bacterial-type flagellum-dependent cell motility"/>
    <property type="evidence" value="ECO:0007669"/>
    <property type="project" value="TreeGrafter"/>
</dbReference>
<dbReference type="CDD" id="cd06225">
    <property type="entry name" value="HAMP"/>
    <property type="match status" value="1"/>
</dbReference>
<name>A0A4R6UPB9_9GAMM</name>
<evidence type="ECO:0000259" key="8">
    <source>
        <dbReference type="PROSITE" id="PS50887"/>
    </source>
</evidence>
<dbReference type="PANTHER" id="PTHR45138">
    <property type="entry name" value="REGULATORY COMPONENTS OF SENSORY TRANSDUCTION SYSTEM"/>
    <property type="match status" value="1"/>
</dbReference>
<dbReference type="InterPro" id="IPR007892">
    <property type="entry name" value="CHASE4"/>
</dbReference>
<dbReference type="InterPro" id="IPR043128">
    <property type="entry name" value="Rev_trsase/Diguanyl_cyclase"/>
</dbReference>
<dbReference type="Gene3D" id="3.30.70.270">
    <property type="match status" value="1"/>
</dbReference>
<comment type="subcellular location">
    <subcellularLocation>
        <location evidence="2">Cell inner membrane</location>
    </subcellularLocation>
</comment>
<keyword evidence="5" id="KW-0175">Coiled coil</keyword>
<evidence type="ECO:0000256" key="3">
    <source>
        <dbReference type="ARBA" id="ARBA00012528"/>
    </source>
</evidence>
<evidence type="ECO:0000313" key="9">
    <source>
        <dbReference type="EMBL" id="TDQ47499.1"/>
    </source>
</evidence>
<dbReference type="SMART" id="SM00304">
    <property type="entry name" value="HAMP"/>
    <property type="match status" value="1"/>
</dbReference>
<dbReference type="GO" id="GO:0005886">
    <property type="term" value="C:plasma membrane"/>
    <property type="evidence" value="ECO:0007669"/>
    <property type="project" value="UniProtKB-SubCell"/>
</dbReference>
<dbReference type="PROSITE" id="PS50887">
    <property type="entry name" value="GGDEF"/>
    <property type="match status" value="1"/>
</dbReference>
<feature type="domain" description="HAMP" evidence="7">
    <location>
        <begin position="309"/>
        <end position="362"/>
    </location>
</feature>
<evidence type="ECO:0000256" key="4">
    <source>
        <dbReference type="ARBA" id="ARBA00034247"/>
    </source>
</evidence>
<evidence type="ECO:0000256" key="1">
    <source>
        <dbReference type="ARBA" id="ARBA00001946"/>
    </source>
</evidence>
<dbReference type="PROSITE" id="PS50885">
    <property type="entry name" value="HAMP"/>
    <property type="match status" value="1"/>
</dbReference>
<comment type="cofactor">
    <cofactor evidence="1">
        <name>Mg(2+)</name>
        <dbReference type="ChEBI" id="CHEBI:18420"/>
    </cofactor>
</comment>
<evidence type="ECO:0000256" key="5">
    <source>
        <dbReference type="SAM" id="Coils"/>
    </source>
</evidence>
<dbReference type="Pfam" id="PF00672">
    <property type="entry name" value="HAMP"/>
    <property type="match status" value="1"/>
</dbReference>
<dbReference type="InterPro" id="IPR029787">
    <property type="entry name" value="Nucleotide_cyclase"/>
</dbReference>
<dbReference type="AlphaFoldDB" id="A0A4R6UPB9"/>
<dbReference type="InterPro" id="IPR003660">
    <property type="entry name" value="HAMP_dom"/>
</dbReference>
<dbReference type="FunFam" id="3.30.70.270:FF:000001">
    <property type="entry name" value="Diguanylate cyclase domain protein"/>
    <property type="match status" value="1"/>
</dbReference>
<dbReference type="GO" id="GO:0007165">
    <property type="term" value="P:signal transduction"/>
    <property type="evidence" value="ECO:0007669"/>
    <property type="project" value="InterPro"/>
</dbReference>
<evidence type="ECO:0000256" key="2">
    <source>
        <dbReference type="ARBA" id="ARBA00004533"/>
    </source>
</evidence>
<protein>
    <recommendedName>
        <fullName evidence="3">diguanylate cyclase</fullName>
        <ecNumber evidence="3">2.7.7.65</ecNumber>
    </recommendedName>
</protein>
<reference evidence="9 10" key="1">
    <citation type="submission" date="2019-03" db="EMBL/GenBank/DDBJ databases">
        <title>Genomic Encyclopedia of Type Strains, Phase IV (KMG-IV): sequencing the most valuable type-strain genomes for metagenomic binning, comparative biology and taxonomic classification.</title>
        <authorList>
            <person name="Goeker M."/>
        </authorList>
    </citation>
    <scope>NUCLEOTIDE SEQUENCE [LARGE SCALE GENOMIC DNA]</scope>
    <source>
        <strain evidence="9 10">DSM 103792</strain>
    </source>
</reference>
<evidence type="ECO:0000313" key="10">
    <source>
        <dbReference type="Proteomes" id="UP000295375"/>
    </source>
</evidence>
<feature type="transmembrane region" description="Helical" evidence="6">
    <location>
        <begin position="285"/>
        <end position="307"/>
    </location>
</feature>
<dbReference type="PANTHER" id="PTHR45138:SF9">
    <property type="entry name" value="DIGUANYLATE CYCLASE DGCM-RELATED"/>
    <property type="match status" value="1"/>
</dbReference>
<keyword evidence="10" id="KW-1185">Reference proteome</keyword>
<dbReference type="InterPro" id="IPR000160">
    <property type="entry name" value="GGDEF_dom"/>
</dbReference>
<dbReference type="EMBL" id="SNYM01000010">
    <property type="protein sequence ID" value="TDQ47499.1"/>
    <property type="molecule type" value="Genomic_DNA"/>
</dbReference>
<dbReference type="SUPFAM" id="SSF55073">
    <property type="entry name" value="Nucleotide cyclase"/>
    <property type="match status" value="1"/>
</dbReference>
<feature type="domain" description="GGDEF" evidence="8">
    <location>
        <begin position="398"/>
        <end position="535"/>
    </location>
</feature>
<comment type="catalytic activity">
    <reaction evidence="4">
        <text>2 GTP = 3',3'-c-di-GMP + 2 diphosphate</text>
        <dbReference type="Rhea" id="RHEA:24898"/>
        <dbReference type="ChEBI" id="CHEBI:33019"/>
        <dbReference type="ChEBI" id="CHEBI:37565"/>
        <dbReference type="ChEBI" id="CHEBI:58805"/>
        <dbReference type="EC" id="2.7.7.65"/>
    </reaction>
</comment>
<keyword evidence="6" id="KW-0472">Membrane</keyword>
<dbReference type="Proteomes" id="UP000295375">
    <property type="component" value="Unassembled WGS sequence"/>
</dbReference>
<evidence type="ECO:0000256" key="6">
    <source>
        <dbReference type="SAM" id="Phobius"/>
    </source>
</evidence>
<accession>A0A4R6UPB9</accession>
<sequence length="542" mass="61488">MFAFHGIRSKILVVILSAALALMLLLALLFVRFVGPSFLALEQDSAGRDMQRVMAAIDQQRRLIALMCGDWASWTEMYAYARQYDEAFYQNNLTAENASTTGMDMIAVVTADGRLRETHFYRNGEHYQPVIESALAPESPYFPAIIQPLLRPVHSEAERYQQRHLMLYVEDHPILIVARPITLEHERDPAGVLLMMRALDRERIDELSRNASVEFMLRPAGAMRPIVSIEGDRFLATLANGSAYDGVVADKLLWLWRPIPEFYGDQVYTVLSLPRTLTLQAFSNLYWAIILLCVFTLVLAFVLYRVLLRELLNPLRVVTDGLRNIEQNPELNLQLQEVGASELRRLIRSFNSMNEELNDYRREIELLSLTDPLTGLPNRRQFEQVIAREWLHAVREKTALTLMIVDVDWFKRYNDFYGHQAGDHCLIAISEALQKAVKRSTDLVARIGGEEFIVVLPQTEIAGGKAAAQRALDIVRDLHLVHEAGGARKIVTISVGVKSGVPSATDTIDDWLTQADQALYRAKQQGRDRFDIADEREPSAKA</sequence>
<dbReference type="RefSeq" id="WP_133591155.1">
    <property type="nucleotide sequence ID" value="NZ_CP037953.1"/>
</dbReference>
<dbReference type="EC" id="2.7.7.65" evidence="3"/>
<dbReference type="GO" id="GO:0043709">
    <property type="term" value="P:cell adhesion involved in single-species biofilm formation"/>
    <property type="evidence" value="ECO:0007669"/>
    <property type="project" value="TreeGrafter"/>
</dbReference>
<evidence type="ECO:0000259" key="7">
    <source>
        <dbReference type="PROSITE" id="PS50885"/>
    </source>
</evidence>
<dbReference type="Gene3D" id="6.10.340.10">
    <property type="match status" value="1"/>
</dbReference>
<comment type="caution">
    <text evidence="9">The sequence shown here is derived from an EMBL/GenBank/DDBJ whole genome shotgun (WGS) entry which is preliminary data.</text>
</comment>
<dbReference type="OrthoDB" id="9812260at2"/>
<keyword evidence="6" id="KW-0812">Transmembrane</keyword>
<dbReference type="NCBIfam" id="TIGR00254">
    <property type="entry name" value="GGDEF"/>
    <property type="match status" value="1"/>
</dbReference>
<dbReference type="SMART" id="SM00267">
    <property type="entry name" value="GGDEF"/>
    <property type="match status" value="1"/>
</dbReference>
<organism evidence="9 10">
    <name type="scientific">Permianibacter aggregans</name>
    <dbReference type="NCBI Taxonomy" id="1510150"/>
    <lineage>
        <taxon>Bacteria</taxon>
        <taxon>Pseudomonadati</taxon>
        <taxon>Pseudomonadota</taxon>
        <taxon>Gammaproteobacteria</taxon>
        <taxon>Pseudomonadales</taxon>
        <taxon>Pseudomonadaceae</taxon>
        <taxon>Permianibacter</taxon>
    </lineage>
</organism>
<feature type="coiled-coil region" evidence="5">
    <location>
        <begin position="343"/>
        <end position="370"/>
    </location>
</feature>